<feature type="transmembrane region" description="Helical" evidence="9">
    <location>
        <begin position="187"/>
        <end position="208"/>
    </location>
</feature>
<dbReference type="PANTHER" id="PTHR30614:SF37">
    <property type="entry name" value="AMINO-ACID ABC TRANSPORTER PERMEASE PROTEIN YHDX-RELATED"/>
    <property type="match status" value="1"/>
</dbReference>
<organism evidence="11 12">
    <name type="scientific">Avibacterium avium</name>
    <name type="common">Pasteurella avium</name>
    <dbReference type="NCBI Taxonomy" id="751"/>
    <lineage>
        <taxon>Bacteria</taxon>
        <taxon>Pseudomonadati</taxon>
        <taxon>Pseudomonadota</taxon>
        <taxon>Gammaproteobacteria</taxon>
        <taxon>Pasteurellales</taxon>
        <taxon>Pasteurellaceae</taxon>
        <taxon>Avibacterium</taxon>
    </lineage>
</organism>
<keyword evidence="3 9" id="KW-0813">Transport</keyword>
<keyword evidence="4" id="KW-1003">Cell membrane</keyword>
<sequence length="220" mass="24361">MNWQYVFDNIPKFIDASIITLQLSFWSIVFSLIIGLLCAVAISYNIRFFNSLAKAYIELSRNTPLLIQLFFLYFGLSKLGIKLDGFTCAIIGLSFLGGSYMAEAIRAGIESVSKGQVESALSLGLTPTQAFIYVIAPQALSLSLPAIGANCLFLMKETSIASAIAIAELMFMAKELIGLDYKTNEALFLLVVFYLIILLPVSFLIHYLEKRSRYAKYGSV</sequence>
<dbReference type="Proteomes" id="UP000255098">
    <property type="component" value="Unassembled WGS sequence"/>
</dbReference>
<protein>
    <submittedName>
        <fullName evidence="11">Arginine ABC transporter permease protein ArtQ</fullName>
    </submittedName>
</protein>
<keyword evidence="7 9" id="KW-1133">Transmembrane helix</keyword>
<dbReference type="Gene3D" id="1.10.3720.10">
    <property type="entry name" value="MetI-like"/>
    <property type="match status" value="1"/>
</dbReference>
<dbReference type="AlphaFoldDB" id="A0A379APX6"/>
<comment type="similarity">
    <text evidence="2">Belongs to the binding-protein-dependent transport system permease family. HisMQ subfamily.</text>
</comment>
<evidence type="ECO:0000313" key="11">
    <source>
        <dbReference type="EMBL" id="SUB23371.1"/>
    </source>
</evidence>
<feature type="transmembrane region" description="Helical" evidence="9">
    <location>
        <begin position="65"/>
        <end position="96"/>
    </location>
</feature>
<feature type="transmembrane region" description="Helical" evidence="9">
    <location>
        <begin position="23"/>
        <end position="44"/>
    </location>
</feature>
<dbReference type="PROSITE" id="PS50928">
    <property type="entry name" value="ABC_TM1"/>
    <property type="match status" value="1"/>
</dbReference>
<dbReference type="GeneID" id="300132593"/>
<evidence type="ECO:0000256" key="7">
    <source>
        <dbReference type="ARBA" id="ARBA00022989"/>
    </source>
</evidence>
<evidence type="ECO:0000256" key="5">
    <source>
        <dbReference type="ARBA" id="ARBA00022692"/>
    </source>
</evidence>
<evidence type="ECO:0000256" key="3">
    <source>
        <dbReference type="ARBA" id="ARBA00022448"/>
    </source>
</evidence>
<dbReference type="InterPro" id="IPR000515">
    <property type="entry name" value="MetI-like"/>
</dbReference>
<dbReference type="Pfam" id="PF00528">
    <property type="entry name" value="BPD_transp_1"/>
    <property type="match status" value="1"/>
</dbReference>
<keyword evidence="12" id="KW-1185">Reference proteome</keyword>
<dbReference type="GO" id="GO:0022857">
    <property type="term" value="F:transmembrane transporter activity"/>
    <property type="evidence" value="ECO:0007669"/>
    <property type="project" value="InterPro"/>
</dbReference>
<evidence type="ECO:0000256" key="9">
    <source>
        <dbReference type="RuleBase" id="RU363032"/>
    </source>
</evidence>
<reference evidence="11 12" key="1">
    <citation type="submission" date="2018-06" db="EMBL/GenBank/DDBJ databases">
        <authorList>
            <consortium name="Pathogen Informatics"/>
            <person name="Doyle S."/>
        </authorList>
    </citation>
    <scope>NUCLEOTIDE SEQUENCE [LARGE SCALE GENOMIC DNA]</scope>
    <source>
        <strain evidence="12">NCTC 11297</strain>
    </source>
</reference>
<evidence type="ECO:0000256" key="8">
    <source>
        <dbReference type="ARBA" id="ARBA00023136"/>
    </source>
</evidence>
<dbReference type="GO" id="GO:0006865">
    <property type="term" value="P:amino acid transport"/>
    <property type="evidence" value="ECO:0007669"/>
    <property type="project" value="UniProtKB-KW"/>
</dbReference>
<dbReference type="SUPFAM" id="SSF161098">
    <property type="entry name" value="MetI-like"/>
    <property type="match status" value="1"/>
</dbReference>
<feature type="domain" description="ABC transmembrane type-1" evidence="10">
    <location>
        <begin position="17"/>
        <end position="205"/>
    </location>
</feature>
<dbReference type="GO" id="GO:0043190">
    <property type="term" value="C:ATP-binding cassette (ABC) transporter complex"/>
    <property type="evidence" value="ECO:0007669"/>
    <property type="project" value="InterPro"/>
</dbReference>
<evidence type="ECO:0000256" key="1">
    <source>
        <dbReference type="ARBA" id="ARBA00004429"/>
    </source>
</evidence>
<dbReference type="InterPro" id="IPR010065">
    <property type="entry name" value="AA_ABC_transptr_permease_3TM"/>
</dbReference>
<comment type="subcellular location">
    <subcellularLocation>
        <location evidence="1">Cell inner membrane</location>
        <topology evidence="1">Multi-pass membrane protein</topology>
    </subcellularLocation>
    <subcellularLocation>
        <location evidence="9">Cell membrane</location>
        <topology evidence="9">Multi-pass membrane protein</topology>
    </subcellularLocation>
</comment>
<feature type="transmembrane region" description="Helical" evidence="9">
    <location>
        <begin position="130"/>
        <end position="153"/>
    </location>
</feature>
<dbReference type="InterPro" id="IPR043429">
    <property type="entry name" value="ArtM/GltK/GlnP/TcyL/YhdX-like"/>
</dbReference>
<evidence type="ECO:0000256" key="6">
    <source>
        <dbReference type="ARBA" id="ARBA00022970"/>
    </source>
</evidence>
<dbReference type="NCBIfam" id="TIGR01726">
    <property type="entry name" value="HEQRo_perm_3TM"/>
    <property type="match status" value="1"/>
</dbReference>
<dbReference type="RefSeq" id="WP_115248769.1">
    <property type="nucleotide sequence ID" value="NZ_JBLOCS010000006.1"/>
</dbReference>
<evidence type="ECO:0000256" key="2">
    <source>
        <dbReference type="ARBA" id="ARBA00010072"/>
    </source>
</evidence>
<keyword evidence="8 9" id="KW-0472">Membrane</keyword>
<gene>
    <name evidence="11" type="primary">artQ_1</name>
    <name evidence="11" type="ORF">NCTC11297_00372</name>
</gene>
<feature type="transmembrane region" description="Helical" evidence="9">
    <location>
        <begin position="160"/>
        <end position="181"/>
    </location>
</feature>
<dbReference type="EMBL" id="UGSP01000001">
    <property type="protein sequence ID" value="SUB23371.1"/>
    <property type="molecule type" value="Genomic_DNA"/>
</dbReference>
<evidence type="ECO:0000256" key="4">
    <source>
        <dbReference type="ARBA" id="ARBA00022475"/>
    </source>
</evidence>
<accession>A0A379APX6</accession>
<evidence type="ECO:0000313" key="12">
    <source>
        <dbReference type="Proteomes" id="UP000255098"/>
    </source>
</evidence>
<evidence type="ECO:0000259" key="10">
    <source>
        <dbReference type="PROSITE" id="PS50928"/>
    </source>
</evidence>
<keyword evidence="5 9" id="KW-0812">Transmembrane</keyword>
<dbReference type="CDD" id="cd06261">
    <property type="entry name" value="TM_PBP2"/>
    <property type="match status" value="1"/>
</dbReference>
<keyword evidence="6" id="KW-0029">Amino-acid transport</keyword>
<proteinExistence type="inferred from homology"/>
<name>A0A379APX6_AVIAV</name>
<dbReference type="InterPro" id="IPR035906">
    <property type="entry name" value="MetI-like_sf"/>
</dbReference>
<dbReference type="PANTHER" id="PTHR30614">
    <property type="entry name" value="MEMBRANE COMPONENT OF AMINO ACID ABC TRANSPORTER"/>
    <property type="match status" value="1"/>
</dbReference>